<dbReference type="GO" id="GO:0016301">
    <property type="term" value="F:kinase activity"/>
    <property type="evidence" value="ECO:0007669"/>
    <property type="project" value="UniProtKB-KW"/>
</dbReference>
<dbReference type="PANTHER" id="PTHR40448:SF1">
    <property type="entry name" value="TWO-COMPONENT SENSOR HISTIDINE KINASE"/>
    <property type="match status" value="1"/>
</dbReference>
<feature type="domain" description="Histidine kinase" evidence="4">
    <location>
        <begin position="106"/>
        <end position="284"/>
    </location>
</feature>
<keyword evidence="1" id="KW-0808">Transferase</keyword>
<organism evidence="5 6">
    <name type="scientific">Caloranaerobacter azorensis H53214</name>
    <dbReference type="NCBI Taxonomy" id="1156417"/>
    <lineage>
        <taxon>Bacteria</taxon>
        <taxon>Bacillati</taxon>
        <taxon>Bacillota</taxon>
        <taxon>Tissierellia</taxon>
        <taxon>Tissierellales</taxon>
        <taxon>Thermohalobacteraceae</taxon>
        <taxon>Caloranaerobacter</taxon>
    </lineage>
</organism>
<dbReference type="PROSITE" id="PS50109">
    <property type="entry name" value="HIS_KIN"/>
    <property type="match status" value="1"/>
</dbReference>
<dbReference type="GO" id="GO:0042802">
    <property type="term" value="F:identical protein binding"/>
    <property type="evidence" value="ECO:0007669"/>
    <property type="project" value="TreeGrafter"/>
</dbReference>
<reference evidence="5 6" key="1">
    <citation type="submission" date="2013-12" db="EMBL/GenBank/DDBJ databases">
        <title>Draft genome sequence of Caloranaerobacter sp. H53214.</title>
        <authorList>
            <person name="Jiang L.J."/>
            <person name="Shao Z.Z."/>
            <person name="Long M.N."/>
        </authorList>
    </citation>
    <scope>NUCLEOTIDE SEQUENCE [LARGE SCALE GENOMIC DNA]</scope>
    <source>
        <strain evidence="5 6">H53214</strain>
    </source>
</reference>
<dbReference type="InterPro" id="IPR003594">
    <property type="entry name" value="HATPase_dom"/>
</dbReference>
<accession>A0A096BFC4</accession>
<dbReference type="Pfam" id="PF14689">
    <property type="entry name" value="SPOB_a"/>
    <property type="match status" value="1"/>
</dbReference>
<dbReference type="InterPro" id="IPR036890">
    <property type="entry name" value="HATPase_C_sf"/>
</dbReference>
<dbReference type="Gene3D" id="1.10.287.130">
    <property type="match status" value="1"/>
</dbReference>
<dbReference type="GO" id="GO:0000160">
    <property type="term" value="P:phosphorelay signal transduction system"/>
    <property type="evidence" value="ECO:0007669"/>
    <property type="project" value="UniProtKB-KW"/>
</dbReference>
<dbReference type="AlphaFoldDB" id="A0A096BFC4"/>
<dbReference type="PANTHER" id="PTHR40448">
    <property type="entry name" value="TWO-COMPONENT SENSOR HISTIDINE KINASE"/>
    <property type="match status" value="1"/>
</dbReference>
<protein>
    <recommendedName>
        <fullName evidence="4">Histidine kinase domain-containing protein</fullName>
    </recommendedName>
</protein>
<evidence type="ECO:0000313" key="6">
    <source>
        <dbReference type="Proteomes" id="UP000029622"/>
    </source>
</evidence>
<dbReference type="Pfam" id="PF14501">
    <property type="entry name" value="HATPase_c_5"/>
    <property type="match status" value="1"/>
</dbReference>
<proteinExistence type="predicted"/>
<keyword evidence="1" id="KW-0418">Kinase</keyword>
<feature type="transmembrane region" description="Helical" evidence="3">
    <location>
        <begin position="12"/>
        <end position="32"/>
    </location>
</feature>
<evidence type="ECO:0000256" key="1">
    <source>
        <dbReference type="ARBA" id="ARBA00022777"/>
    </source>
</evidence>
<keyword evidence="3" id="KW-0472">Membrane</keyword>
<comment type="caution">
    <text evidence="5">The sequence shown here is derived from an EMBL/GenBank/DDBJ whole genome shotgun (WGS) entry which is preliminary data.</text>
</comment>
<dbReference type="InterPro" id="IPR005467">
    <property type="entry name" value="His_kinase_dom"/>
</dbReference>
<dbReference type="InterPro" id="IPR032834">
    <property type="entry name" value="NatK-like_C"/>
</dbReference>
<keyword evidence="2" id="KW-0902">Two-component regulatory system</keyword>
<dbReference type="RefSeq" id="WP_035164963.1">
    <property type="nucleotide sequence ID" value="NZ_AZTB01000089.1"/>
</dbReference>
<keyword evidence="3" id="KW-0812">Transmembrane</keyword>
<keyword evidence="3" id="KW-1133">Transmembrane helix</keyword>
<name>A0A096BFC4_9FIRM</name>
<sequence length="284" mass="33222">MNNKYLSLKTVVAFNIISVFLLTLFIINNFLVSNQIFQPIDIRIFNLIFGLFIVLLNVLDIFIIRELFNHIKKDYMYKLKQIELINMREMNDLVREQRHDLLNHMQIIYGLLKLKKYDRLEEYLLEFGKETEKLKPLVNTGVPEVDILLQFKINKALRLNIDVDLTIKCKIDNLKINPFDLNKILSNLLDNAIDATLELEEDKRFIGVSMFQTPMDYIFTIENSCKLLGKHTLNRIFEKNFSTKGTSRGMGLYIVKKIVEKNSGKITVDSACDKVIFTVMFPKN</sequence>
<dbReference type="Proteomes" id="UP000029622">
    <property type="component" value="Unassembled WGS sequence"/>
</dbReference>
<evidence type="ECO:0000256" key="2">
    <source>
        <dbReference type="ARBA" id="ARBA00023012"/>
    </source>
</evidence>
<gene>
    <name evidence="5" type="ORF">Y919_11520</name>
</gene>
<dbReference type="Gene3D" id="3.30.565.10">
    <property type="entry name" value="Histidine kinase-like ATPase, C-terminal domain"/>
    <property type="match status" value="1"/>
</dbReference>
<evidence type="ECO:0000256" key="3">
    <source>
        <dbReference type="SAM" id="Phobius"/>
    </source>
</evidence>
<feature type="transmembrane region" description="Helical" evidence="3">
    <location>
        <begin position="44"/>
        <end position="68"/>
    </location>
</feature>
<evidence type="ECO:0000313" key="5">
    <source>
        <dbReference type="EMBL" id="KGG79522.1"/>
    </source>
</evidence>
<dbReference type="EMBL" id="AZTB01000089">
    <property type="protein sequence ID" value="KGG79522.1"/>
    <property type="molecule type" value="Genomic_DNA"/>
</dbReference>
<dbReference type="STRING" id="1156417.Y919_11520"/>
<dbReference type="SUPFAM" id="SSF55874">
    <property type="entry name" value="ATPase domain of HSP90 chaperone/DNA topoisomerase II/histidine kinase"/>
    <property type="match status" value="1"/>
</dbReference>
<dbReference type="SMART" id="SM00387">
    <property type="entry name" value="HATPase_c"/>
    <property type="match status" value="1"/>
</dbReference>
<evidence type="ECO:0000259" key="4">
    <source>
        <dbReference type="PROSITE" id="PS50109"/>
    </source>
</evidence>
<dbReference type="InterPro" id="IPR039506">
    <property type="entry name" value="SPOB_a"/>
</dbReference>